<dbReference type="Proteomes" id="UP000567795">
    <property type="component" value="Unassembled WGS sequence"/>
</dbReference>
<proteinExistence type="predicted"/>
<sequence length="46" mass="5275">MERDPFGMPLVTIHRLLPVDAEEIARALRAGWPLRYSGDARQRPDT</sequence>
<evidence type="ECO:0000313" key="1">
    <source>
        <dbReference type="EMBL" id="NYI06462.1"/>
    </source>
</evidence>
<protein>
    <submittedName>
        <fullName evidence="1">Uncharacterized protein</fullName>
    </submittedName>
</protein>
<keyword evidence="2" id="KW-1185">Reference proteome</keyword>
<dbReference type="RefSeq" id="WP_218904064.1">
    <property type="nucleotide sequence ID" value="NZ_JACBZD010000001.1"/>
</dbReference>
<name>A0A853A7N8_9ACTN</name>
<dbReference type="AlphaFoldDB" id="A0A853A7N8"/>
<gene>
    <name evidence="1" type="ORF">FHU37_003405</name>
</gene>
<evidence type="ECO:0000313" key="2">
    <source>
        <dbReference type="Proteomes" id="UP000567795"/>
    </source>
</evidence>
<dbReference type="EMBL" id="JACBZD010000001">
    <property type="protein sequence ID" value="NYI06462.1"/>
    <property type="molecule type" value="Genomic_DNA"/>
</dbReference>
<comment type="caution">
    <text evidence="1">The sequence shown here is derived from an EMBL/GenBank/DDBJ whole genome shotgun (WGS) entry which is preliminary data.</text>
</comment>
<organism evidence="1 2">
    <name type="scientific">Allostreptomyces psammosilenae</name>
    <dbReference type="NCBI Taxonomy" id="1892865"/>
    <lineage>
        <taxon>Bacteria</taxon>
        <taxon>Bacillati</taxon>
        <taxon>Actinomycetota</taxon>
        <taxon>Actinomycetes</taxon>
        <taxon>Kitasatosporales</taxon>
        <taxon>Streptomycetaceae</taxon>
        <taxon>Allostreptomyces</taxon>
    </lineage>
</organism>
<reference evidence="1 2" key="1">
    <citation type="submission" date="2020-07" db="EMBL/GenBank/DDBJ databases">
        <title>Sequencing the genomes of 1000 actinobacteria strains.</title>
        <authorList>
            <person name="Klenk H.-P."/>
        </authorList>
    </citation>
    <scope>NUCLEOTIDE SEQUENCE [LARGE SCALE GENOMIC DNA]</scope>
    <source>
        <strain evidence="1 2">DSM 42178</strain>
    </source>
</reference>
<accession>A0A853A7N8</accession>